<dbReference type="Gene3D" id="3.40.50.10220">
    <property type="entry name" value="DNA polymerase III, psi subunit"/>
    <property type="match status" value="1"/>
</dbReference>
<reference evidence="2 3" key="1">
    <citation type="journal article" date="2018" name="Genome Biol. Evol.">
        <title>Cladogenesis and Genomic Streamlining in Extracellular Endosymbionts of Tropical Stink Bugs.</title>
        <authorList>
            <person name="Otero-Bravo A."/>
            <person name="Goffredi S."/>
            <person name="Sabree Z.L."/>
        </authorList>
    </citation>
    <scope>NUCLEOTIDE SEQUENCE [LARGE SCALE GENOMIC DNA]</scope>
    <source>
        <strain evidence="2 3">SoET</strain>
    </source>
</reference>
<dbReference type="GO" id="GO:0008408">
    <property type="term" value="F:3'-5' exonuclease activity"/>
    <property type="evidence" value="ECO:0007669"/>
    <property type="project" value="InterPro"/>
</dbReference>
<dbReference type="PIRSF" id="PIRSF029225">
    <property type="entry name" value="DNA_pol_III_psi"/>
    <property type="match status" value="1"/>
</dbReference>
<evidence type="ECO:0000313" key="2">
    <source>
        <dbReference type="EMBL" id="PPI87270.1"/>
    </source>
</evidence>
<accession>A0A2P5SY96</accession>
<comment type="function">
    <text evidence="1">Part of the beta sliding clamp loading complex, which hydrolyzes ATP to load the beta clamp onto primed DNA to form the DNA replication pre-initiation complex. DNA polymerase III is a complex, multichain enzyme responsible for most of the replicative synthesis in bacteria. This DNA polymerase also exhibits 3' to 5' exonuclease activity.</text>
</comment>
<comment type="caution">
    <text evidence="2">The sequence shown here is derived from an EMBL/GenBank/DDBJ whole genome shotgun (WGS) entry which is preliminary data.</text>
</comment>
<dbReference type="AlphaFoldDB" id="A0A2P5SY96"/>
<keyword evidence="1" id="KW-0808">Transferase</keyword>
<dbReference type="InterPro" id="IPR036654">
    <property type="entry name" value="DNA_pol_III_psi_sf"/>
</dbReference>
<sequence length="156" mass="18894">MIFDRYSINWVFNLINIKNNCINYKRDIILQKIGVIHYKLYRINLLKGLANFDVSSYIKLVIITHDVIDFNRPFIKDILYALHVQRYQVFISRPEQFKIIMDKLTCPFWLIGNNMNIKNKKLLDKKRILRSSSLLELANNKKEKRLFWKQIYNCYT</sequence>
<dbReference type="EMBL" id="PDKS01000002">
    <property type="protein sequence ID" value="PPI87270.1"/>
    <property type="molecule type" value="Genomic_DNA"/>
</dbReference>
<dbReference type="Proteomes" id="UP000296034">
    <property type="component" value="Unassembled WGS sequence"/>
</dbReference>
<gene>
    <name evidence="2" type="ORF">CRV11_01930</name>
</gene>
<organism evidence="2 3">
    <name type="scientific">Candidatus Pantoea edessiphila</name>
    <dbReference type="NCBI Taxonomy" id="2044610"/>
    <lineage>
        <taxon>Bacteria</taxon>
        <taxon>Pseudomonadati</taxon>
        <taxon>Pseudomonadota</taxon>
        <taxon>Gammaproteobacteria</taxon>
        <taxon>Enterobacterales</taxon>
        <taxon>Erwiniaceae</taxon>
        <taxon>Pantoea</taxon>
    </lineage>
</organism>
<keyword evidence="1" id="KW-0235">DNA replication</keyword>
<evidence type="ECO:0000313" key="3">
    <source>
        <dbReference type="Proteomes" id="UP000296034"/>
    </source>
</evidence>
<dbReference type="GO" id="GO:0006260">
    <property type="term" value="P:DNA replication"/>
    <property type="evidence" value="ECO:0007669"/>
    <property type="project" value="UniProtKB-KW"/>
</dbReference>
<dbReference type="InterPro" id="IPR004615">
    <property type="entry name" value="DNA_pol_III_psi"/>
</dbReference>
<evidence type="ECO:0000256" key="1">
    <source>
        <dbReference type="PIRNR" id="PIRNR029225"/>
    </source>
</evidence>
<proteinExistence type="predicted"/>
<keyword evidence="1" id="KW-0239">DNA-directed DNA polymerase</keyword>
<keyword evidence="1" id="KW-0548">Nucleotidyltransferase</keyword>
<dbReference type="Pfam" id="PF03603">
    <property type="entry name" value="DNA_III_psi"/>
    <property type="match status" value="1"/>
</dbReference>
<dbReference type="SUPFAM" id="SSF102220">
    <property type="entry name" value="DNA polymerase III psi subunit"/>
    <property type="match status" value="1"/>
</dbReference>
<name>A0A2P5SY96_9GAMM</name>
<dbReference type="GO" id="GO:0003887">
    <property type="term" value="F:DNA-directed DNA polymerase activity"/>
    <property type="evidence" value="ECO:0007669"/>
    <property type="project" value="UniProtKB-KW"/>
</dbReference>
<protein>
    <recommendedName>
        <fullName evidence="1">DNA polymerase III subunit psi</fullName>
    </recommendedName>
</protein>